<comment type="caution">
    <text evidence="10">The sequence shown here is derived from an EMBL/GenBank/DDBJ whole genome shotgun (WGS) entry which is preliminary data.</text>
</comment>
<dbReference type="Gene3D" id="2.40.50.100">
    <property type="match status" value="1"/>
</dbReference>
<evidence type="ECO:0000259" key="9">
    <source>
        <dbReference type="PROSITE" id="PS50893"/>
    </source>
</evidence>
<evidence type="ECO:0000256" key="3">
    <source>
        <dbReference type="ARBA" id="ARBA00022496"/>
    </source>
</evidence>
<dbReference type="SUPFAM" id="SSF50331">
    <property type="entry name" value="MOP-like"/>
    <property type="match status" value="1"/>
</dbReference>
<dbReference type="InterPro" id="IPR017871">
    <property type="entry name" value="ABC_transporter-like_CS"/>
</dbReference>
<dbReference type="InterPro" id="IPR050093">
    <property type="entry name" value="ABC_SmlMolc_Importer"/>
</dbReference>
<dbReference type="AlphaFoldDB" id="A0A2T4TYS9"/>
<dbReference type="EMBL" id="NVQC01000017">
    <property type="protein sequence ID" value="PTL36285.1"/>
    <property type="molecule type" value="Genomic_DNA"/>
</dbReference>
<sequence length="384" mass="41876">MTGGIVAAGTKVIPRETAVNAVPISPPRPMVIRLDRVSKHYGDDTIPAVEEISFSVERGEILVLLGPSGCGKTTTLRLIAGFEAPDSGRIEIGSRTVAHDTILLPPEQRGVGMVFQDYALFPHLTVLENVAFGLRRYNAEQQRSRIAEALDLVGLSTLQGRYPYELSGGQQQRVALARALAPGPQVVLLDEPFSNLDADMRTQIREDVHSILRQAGTTAIFVTHDQEEAFVIADRVGVLNHGRLEQLDHPEAIYHTPVTRFIAQFVGSADFIPGLVQGERITTELGTFPNQQGLSVGQAVELMIRPDDIDLIPDEASEATVITRQFRGPDNLYCVRLPSGQKIHSSQGSTKLIEPGTRVTVKANPTHVVCFDVTTQVDRLKAEG</sequence>
<dbReference type="PANTHER" id="PTHR42781:SF4">
    <property type="entry name" value="SPERMIDINE_PUTRESCINE IMPORT ATP-BINDING PROTEIN POTA"/>
    <property type="match status" value="1"/>
</dbReference>
<evidence type="ECO:0000256" key="8">
    <source>
        <dbReference type="ARBA" id="ARBA00023136"/>
    </source>
</evidence>
<keyword evidence="3" id="KW-0410">Iron transport</keyword>
<dbReference type="PROSITE" id="PS00211">
    <property type="entry name" value="ABC_TRANSPORTER_1"/>
    <property type="match status" value="1"/>
</dbReference>
<evidence type="ECO:0000256" key="2">
    <source>
        <dbReference type="ARBA" id="ARBA00022475"/>
    </source>
</evidence>
<dbReference type="GO" id="GO:0016887">
    <property type="term" value="F:ATP hydrolysis activity"/>
    <property type="evidence" value="ECO:0007669"/>
    <property type="project" value="InterPro"/>
</dbReference>
<keyword evidence="2" id="KW-1003">Cell membrane</keyword>
<dbReference type="PANTHER" id="PTHR42781">
    <property type="entry name" value="SPERMIDINE/PUTRESCINE IMPORT ATP-BINDING PROTEIN POTA"/>
    <property type="match status" value="1"/>
</dbReference>
<dbReference type="OrthoDB" id="9802264at2"/>
<evidence type="ECO:0000256" key="7">
    <source>
        <dbReference type="ARBA" id="ARBA00023065"/>
    </source>
</evidence>
<dbReference type="GO" id="GO:0043190">
    <property type="term" value="C:ATP-binding cassette (ABC) transporter complex"/>
    <property type="evidence" value="ECO:0007669"/>
    <property type="project" value="InterPro"/>
</dbReference>
<reference evidence="10 11" key="1">
    <citation type="submission" date="2017-09" db="EMBL/GenBank/DDBJ databases">
        <title>Bloom of a denitrifying methanotroph, Candidatus Methylomirabilis limnetica, in a deep stratified lake.</title>
        <authorList>
            <person name="Graf J.S."/>
            <person name="Marchant H.K."/>
            <person name="Tienken D."/>
            <person name="Hach P.F."/>
            <person name="Brand A."/>
            <person name="Schubert C.J."/>
            <person name="Kuypers M.M."/>
            <person name="Milucka J."/>
        </authorList>
    </citation>
    <scope>NUCLEOTIDE SEQUENCE [LARGE SCALE GENOMIC DNA]</scope>
    <source>
        <strain evidence="10 11">Zug</strain>
    </source>
</reference>
<keyword evidence="7" id="KW-0406">Ion transport</keyword>
<keyword evidence="11" id="KW-1185">Reference proteome</keyword>
<evidence type="ECO:0000313" key="10">
    <source>
        <dbReference type="EMBL" id="PTL36285.1"/>
    </source>
</evidence>
<dbReference type="Pfam" id="PF00005">
    <property type="entry name" value="ABC_tran"/>
    <property type="match status" value="1"/>
</dbReference>
<dbReference type="SMART" id="SM00382">
    <property type="entry name" value="AAA"/>
    <property type="match status" value="1"/>
</dbReference>
<dbReference type="InterPro" id="IPR013611">
    <property type="entry name" value="Transp-assoc_OB_typ2"/>
</dbReference>
<keyword evidence="4" id="KW-0547">Nucleotide-binding</keyword>
<evidence type="ECO:0000313" key="11">
    <source>
        <dbReference type="Proteomes" id="UP000241436"/>
    </source>
</evidence>
<dbReference type="Gene3D" id="3.40.50.300">
    <property type="entry name" value="P-loop containing nucleotide triphosphate hydrolases"/>
    <property type="match status" value="1"/>
</dbReference>
<evidence type="ECO:0000256" key="6">
    <source>
        <dbReference type="ARBA" id="ARBA00023004"/>
    </source>
</evidence>
<dbReference type="InterPro" id="IPR008995">
    <property type="entry name" value="Mo/tungstate-bd_C_term_dom"/>
</dbReference>
<dbReference type="GO" id="GO:0005524">
    <property type="term" value="F:ATP binding"/>
    <property type="evidence" value="ECO:0007669"/>
    <property type="project" value="UniProtKB-KW"/>
</dbReference>
<reference evidence="11" key="2">
    <citation type="journal article" date="2018" name="Environ. Microbiol.">
        <title>Bloom of a denitrifying methanotroph, 'Candidatus Methylomirabilis limnetica', in a deep stratified lake.</title>
        <authorList>
            <person name="Graf J.S."/>
            <person name="Mayr M.J."/>
            <person name="Marchant H.K."/>
            <person name="Tienken D."/>
            <person name="Hach P.F."/>
            <person name="Brand A."/>
            <person name="Schubert C.J."/>
            <person name="Kuypers M.M."/>
            <person name="Milucka J."/>
        </authorList>
    </citation>
    <scope>NUCLEOTIDE SEQUENCE [LARGE SCALE GENOMIC DNA]</scope>
    <source>
        <strain evidence="11">Zug</strain>
    </source>
</reference>
<dbReference type="InterPro" id="IPR003439">
    <property type="entry name" value="ABC_transporter-like_ATP-bd"/>
</dbReference>
<keyword evidence="8" id="KW-0472">Membrane</keyword>
<dbReference type="PROSITE" id="PS50893">
    <property type="entry name" value="ABC_TRANSPORTER_2"/>
    <property type="match status" value="1"/>
</dbReference>
<keyword evidence="1" id="KW-0813">Transport</keyword>
<dbReference type="FunFam" id="3.40.50.300:FF:000425">
    <property type="entry name" value="Probable ABC transporter, ATP-binding subunit"/>
    <property type="match status" value="1"/>
</dbReference>
<dbReference type="Proteomes" id="UP000241436">
    <property type="component" value="Unassembled WGS sequence"/>
</dbReference>
<dbReference type="Pfam" id="PF08402">
    <property type="entry name" value="TOBE_2"/>
    <property type="match status" value="1"/>
</dbReference>
<proteinExistence type="predicted"/>
<accession>A0A2T4TYS9</accession>
<keyword evidence="5 10" id="KW-0067">ATP-binding</keyword>
<dbReference type="GO" id="GO:0015697">
    <property type="term" value="P:quaternary ammonium group transport"/>
    <property type="evidence" value="ECO:0007669"/>
    <property type="project" value="UniProtKB-ARBA"/>
</dbReference>
<dbReference type="InterPro" id="IPR015853">
    <property type="entry name" value="ABC_transpr_FbpC"/>
</dbReference>
<name>A0A2T4TYS9_9BACT</name>
<dbReference type="InterPro" id="IPR027417">
    <property type="entry name" value="P-loop_NTPase"/>
</dbReference>
<evidence type="ECO:0000256" key="4">
    <source>
        <dbReference type="ARBA" id="ARBA00022741"/>
    </source>
</evidence>
<evidence type="ECO:0000256" key="5">
    <source>
        <dbReference type="ARBA" id="ARBA00022840"/>
    </source>
</evidence>
<gene>
    <name evidence="10" type="ORF">CLG94_06185</name>
</gene>
<dbReference type="InterPro" id="IPR003593">
    <property type="entry name" value="AAA+_ATPase"/>
</dbReference>
<dbReference type="CDD" id="cd03259">
    <property type="entry name" value="ABC_Carb_Solutes_like"/>
    <property type="match status" value="1"/>
</dbReference>
<dbReference type="SUPFAM" id="SSF52540">
    <property type="entry name" value="P-loop containing nucleoside triphosphate hydrolases"/>
    <property type="match status" value="1"/>
</dbReference>
<protein>
    <submittedName>
        <fullName evidence="10">ABC transporter ATP-binding protein</fullName>
    </submittedName>
</protein>
<dbReference type="GO" id="GO:0015408">
    <property type="term" value="F:ABC-type ferric iron transporter activity"/>
    <property type="evidence" value="ECO:0007669"/>
    <property type="project" value="InterPro"/>
</dbReference>
<feature type="domain" description="ABC transporter" evidence="9">
    <location>
        <begin position="32"/>
        <end position="266"/>
    </location>
</feature>
<evidence type="ECO:0000256" key="1">
    <source>
        <dbReference type="ARBA" id="ARBA00022448"/>
    </source>
</evidence>
<keyword evidence="6" id="KW-0408">Iron</keyword>
<organism evidence="10 11">
    <name type="scientific">Candidatus Methylomirabilis limnetica</name>
    <dbReference type="NCBI Taxonomy" id="2033718"/>
    <lineage>
        <taxon>Bacteria</taxon>
        <taxon>Candidatus Methylomirabilota</taxon>
        <taxon>Candidatus Methylomirabilia</taxon>
        <taxon>Candidatus Methylomirabilales</taxon>
        <taxon>Candidatus Methylomirabilaceae</taxon>
        <taxon>Candidatus Methylomirabilis</taxon>
    </lineage>
</organism>